<keyword evidence="1" id="KW-0175">Coiled coil</keyword>
<comment type="caution">
    <text evidence="2">The sequence shown here is derived from an EMBL/GenBank/DDBJ whole genome shotgun (WGS) entry which is preliminary data.</text>
</comment>
<keyword evidence="3" id="KW-1185">Reference proteome</keyword>
<dbReference type="EMBL" id="JAWZYT010000248">
    <property type="protein sequence ID" value="KAK4326060.1"/>
    <property type="molecule type" value="Genomic_DNA"/>
</dbReference>
<feature type="coiled-coil region" evidence="1">
    <location>
        <begin position="17"/>
        <end position="44"/>
    </location>
</feature>
<organism evidence="2 3">
    <name type="scientific">Petrolisthes manimaculis</name>
    <dbReference type="NCBI Taxonomy" id="1843537"/>
    <lineage>
        <taxon>Eukaryota</taxon>
        <taxon>Metazoa</taxon>
        <taxon>Ecdysozoa</taxon>
        <taxon>Arthropoda</taxon>
        <taxon>Crustacea</taxon>
        <taxon>Multicrustacea</taxon>
        <taxon>Malacostraca</taxon>
        <taxon>Eumalacostraca</taxon>
        <taxon>Eucarida</taxon>
        <taxon>Decapoda</taxon>
        <taxon>Pleocyemata</taxon>
        <taxon>Anomura</taxon>
        <taxon>Galatheoidea</taxon>
        <taxon>Porcellanidae</taxon>
        <taxon>Petrolisthes</taxon>
    </lineage>
</organism>
<gene>
    <name evidence="2" type="ORF">Pmani_003391</name>
</gene>
<accession>A0AAE1UPE1</accession>
<dbReference type="PANTHER" id="PTHR33395:SF22">
    <property type="entry name" value="REVERSE TRANSCRIPTASE DOMAIN-CONTAINING PROTEIN"/>
    <property type="match status" value="1"/>
</dbReference>
<evidence type="ECO:0000256" key="1">
    <source>
        <dbReference type="SAM" id="Coils"/>
    </source>
</evidence>
<name>A0AAE1UPE1_9EUCA</name>
<sequence length="210" mass="24633">MTIKRLKSCEDVDQHEFLKTEEEYRRLNNQIRKETRSAVKSKEKDIAKHVQDNPKIFWKYVQSKTTNKPRIPELYKNCDKLIKTNGDLEKAEVLGEQFSGVFVHEPEGEIPRCTMRNVPTLQHFEVKEDDIRKIIQKLKRHKSPGPDNLHPKIIKEATDVLLEPLKILYEYSFNTISNFQTTGVQQISRQFTRKVQNVIQKTIVMTLSSP</sequence>
<dbReference type="PANTHER" id="PTHR33395">
    <property type="entry name" value="TRANSCRIPTASE, PUTATIVE-RELATED-RELATED"/>
    <property type="match status" value="1"/>
</dbReference>
<evidence type="ECO:0000313" key="2">
    <source>
        <dbReference type="EMBL" id="KAK4326060.1"/>
    </source>
</evidence>
<dbReference type="Proteomes" id="UP001292094">
    <property type="component" value="Unassembled WGS sequence"/>
</dbReference>
<reference evidence="2" key="1">
    <citation type="submission" date="2023-11" db="EMBL/GenBank/DDBJ databases">
        <title>Genome assemblies of two species of porcelain crab, Petrolisthes cinctipes and Petrolisthes manimaculis (Anomura: Porcellanidae).</title>
        <authorList>
            <person name="Angst P."/>
        </authorList>
    </citation>
    <scope>NUCLEOTIDE SEQUENCE</scope>
    <source>
        <strain evidence="2">PB745_02</strain>
        <tissue evidence="2">Gill</tissue>
    </source>
</reference>
<protein>
    <submittedName>
        <fullName evidence="2">Uncharacterized protein</fullName>
    </submittedName>
</protein>
<proteinExistence type="predicted"/>
<dbReference type="AlphaFoldDB" id="A0AAE1UPE1"/>
<evidence type="ECO:0000313" key="3">
    <source>
        <dbReference type="Proteomes" id="UP001292094"/>
    </source>
</evidence>